<keyword evidence="5" id="KW-1185">Reference proteome</keyword>
<evidence type="ECO:0000256" key="1">
    <source>
        <dbReference type="SAM" id="MobiDB-lite"/>
    </source>
</evidence>
<proteinExistence type="predicted"/>
<feature type="domain" description="TadE-like" evidence="3">
    <location>
        <begin position="83"/>
        <end position="125"/>
    </location>
</feature>
<name>A0ABV6U1M1_9ACTN</name>
<evidence type="ECO:0000313" key="5">
    <source>
        <dbReference type="Proteomes" id="UP001589870"/>
    </source>
</evidence>
<accession>A0ABV6U1M1</accession>
<evidence type="ECO:0000259" key="3">
    <source>
        <dbReference type="Pfam" id="PF07811"/>
    </source>
</evidence>
<keyword evidence="2" id="KW-0812">Transmembrane</keyword>
<sequence length="203" mass="21285">MTTPAATAVEARRPASFGPRFRDGRPPDTDHLRGLAHTGGSIDQDGSARRRPGRIDRRTVSADRGRARPCGSRTSGEQLWEKGAATLEMVVLFPVLLLVLAIAVQAVFVYQARSTAQAAAQEGVRAARAHGAARSAGGAAALRCATRVGGAFLLQPSARVGGDARTVEVVVSGRVPTFLPGADWTVSEAARAPVERFIPASRP</sequence>
<protein>
    <submittedName>
        <fullName evidence="4">TadE/TadG family type IV pilus assembly protein</fullName>
    </submittedName>
</protein>
<dbReference type="RefSeq" id="WP_394300569.1">
    <property type="nucleotide sequence ID" value="NZ_JBHMQT010000013.1"/>
</dbReference>
<keyword evidence="2" id="KW-0472">Membrane</keyword>
<feature type="compositionally biased region" description="Basic and acidic residues" evidence="1">
    <location>
        <begin position="20"/>
        <end position="33"/>
    </location>
</feature>
<evidence type="ECO:0000313" key="4">
    <source>
        <dbReference type="EMBL" id="MFC0862355.1"/>
    </source>
</evidence>
<feature type="compositionally biased region" description="Basic and acidic residues" evidence="1">
    <location>
        <begin position="53"/>
        <end position="66"/>
    </location>
</feature>
<dbReference type="Proteomes" id="UP001589870">
    <property type="component" value="Unassembled WGS sequence"/>
</dbReference>
<reference evidence="4 5" key="1">
    <citation type="submission" date="2024-09" db="EMBL/GenBank/DDBJ databases">
        <authorList>
            <person name="Sun Q."/>
            <person name="Mori K."/>
        </authorList>
    </citation>
    <scope>NUCLEOTIDE SEQUENCE [LARGE SCALE GENOMIC DNA]</scope>
    <source>
        <strain evidence="4 5">TBRC 1851</strain>
    </source>
</reference>
<gene>
    <name evidence="4" type="ORF">ACFHYQ_08600</name>
</gene>
<dbReference type="EMBL" id="JBHMQT010000013">
    <property type="protein sequence ID" value="MFC0862355.1"/>
    <property type="molecule type" value="Genomic_DNA"/>
</dbReference>
<dbReference type="InterPro" id="IPR012495">
    <property type="entry name" value="TadE-like_dom"/>
</dbReference>
<organism evidence="4 5">
    <name type="scientific">Sphaerimonospora cavernae</name>
    <dbReference type="NCBI Taxonomy" id="1740611"/>
    <lineage>
        <taxon>Bacteria</taxon>
        <taxon>Bacillati</taxon>
        <taxon>Actinomycetota</taxon>
        <taxon>Actinomycetes</taxon>
        <taxon>Streptosporangiales</taxon>
        <taxon>Streptosporangiaceae</taxon>
        <taxon>Sphaerimonospora</taxon>
    </lineage>
</organism>
<keyword evidence="2" id="KW-1133">Transmembrane helix</keyword>
<comment type="caution">
    <text evidence="4">The sequence shown here is derived from an EMBL/GenBank/DDBJ whole genome shotgun (WGS) entry which is preliminary data.</text>
</comment>
<dbReference type="Pfam" id="PF07811">
    <property type="entry name" value="TadE"/>
    <property type="match status" value="1"/>
</dbReference>
<feature type="transmembrane region" description="Helical" evidence="2">
    <location>
        <begin position="89"/>
        <end position="110"/>
    </location>
</feature>
<evidence type="ECO:0000256" key="2">
    <source>
        <dbReference type="SAM" id="Phobius"/>
    </source>
</evidence>
<feature type="region of interest" description="Disordered" evidence="1">
    <location>
        <begin position="1"/>
        <end position="75"/>
    </location>
</feature>